<proteinExistence type="predicted"/>
<gene>
    <name evidence="1" type="ORF">RFI_00198</name>
</gene>
<name>X6PFR1_RETFI</name>
<accession>X6PFR1</accession>
<dbReference type="AlphaFoldDB" id="X6PFR1"/>
<comment type="caution">
    <text evidence="1">The sequence shown here is derived from an EMBL/GenBank/DDBJ whole genome shotgun (WGS) entry which is preliminary data.</text>
</comment>
<evidence type="ECO:0000313" key="1">
    <source>
        <dbReference type="EMBL" id="ETO36864.1"/>
    </source>
</evidence>
<keyword evidence="2" id="KW-1185">Reference proteome</keyword>
<reference evidence="1 2" key="1">
    <citation type="journal article" date="2013" name="Curr. Biol.">
        <title>The Genome of the Foraminiferan Reticulomyxa filosa.</title>
        <authorList>
            <person name="Glockner G."/>
            <person name="Hulsmann N."/>
            <person name="Schleicher M."/>
            <person name="Noegel A.A."/>
            <person name="Eichinger L."/>
            <person name="Gallinger C."/>
            <person name="Pawlowski J."/>
            <person name="Sierra R."/>
            <person name="Euteneuer U."/>
            <person name="Pillet L."/>
            <person name="Moustafa A."/>
            <person name="Platzer M."/>
            <person name="Groth M."/>
            <person name="Szafranski K."/>
            <person name="Schliwa M."/>
        </authorList>
    </citation>
    <scope>NUCLEOTIDE SEQUENCE [LARGE SCALE GENOMIC DNA]</scope>
</reference>
<dbReference type="EMBL" id="ASPP01000204">
    <property type="protein sequence ID" value="ETO36864.1"/>
    <property type="molecule type" value="Genomic_DNA"/>
</dbReference>
<dbReference type="Proteomes" id="UP000023152">
    <property type="component" value="Unassembled WGS sequence"/>
</dbReference>
<sequence>MQYQSKQVTSGLLKLNNTIGNKPKLNWKNRFAKQVWTFFFDCRRDRTSVRYFPKLKTQLLRVNLGTSFKKVKDFCLNAQVLLIKHNQINILVNTKKIQHLSDECSILKSDYKTLLGEIGKEFQVIVSELSQNSKKVILRDNSFHYYALSQTQRKDTLLAPASKDDQKFIIEHCKHLECISLPATLSSSQCLKNPLLNKNKSQVSSPNNLKDKLDMCQKGTLQNLGNVTINTRDPYLNNIAWVGPTTQEYYCSCIITNNCIQQSNDRVTKKSFPFFEKTIKASTKNSLFNRVALICNYAQIVTEMLSLKKQSETVQEECRFLKTALSNAQNLITTLQHQLKNSHKSLEYIRVTLYNLFDFSIVKKNCFL</sequence>
<protein>
    <submittedName>
        <fullName evidence="1">Uncharacterized protein</fullName>
    </submittedName>
</protein>
<evidence type="ECO:0000313" key="2">
    <source>
        <dbReference type="Proteomes" id="UP000023152"/>
    </source>
</evidence>
<organism evidence="1 2">
    <name type="scientific">Reticulomyxa filosa</name>
    <dbReference type="NCBI Taxonomy" id="46433"/>
    <lineage>
        <taxon>Eukaryota</taxon>
        <taxon>Sar</taxon>
        <taxon>Rhizaria</taxon>
        <taxon>Retaria</taxon>
        <taxon>Foraminifera</taxon>
        <taxon>Monothalamids</taxon>
        <taxon>Reticulomyxidae</taxon>
        <taxon>Reticulomyxa</taxon>
    </lineage>
</organism>